<evidence type="ECO:0000259" key="1">
    <source>
        <dbReference type="Pfam" id="PF14529"/>
    </source>
</evidence>
<dbReference type="Proteomes" id="UP001358586">
    <property type="component" value="Chromosome 13"/>
</dbReference>
<name>A0ABR0MK75_GOSAR</name>
<feature type="domain" description="Endonuclease/exonuclease/phosphatase" evidence="1">
    <location>
        <begin position="26"/>
        <end position="119"/>
    </location>
</feature>
<organism evidence="2 3">
    <name type="scientific">Gossypium arboreum</name>
    <name type="common">Tree cotton</name>
    <name type="synonym">Gossypium nanking</name>
    <dbReference type="NCBI Taxonomy" id="29729"/>
    <lineage>
        <taxon>Eukaryota</taxon>
        <taxon>Viridiplantae</taxon>
        <taxon>Streptophyta</taxon>
        <taxon>Embryophyta</taxon>
        <taxon>Tracheophyta</taxon>
        <taxon>Spermatophyta</taxon>
        <taxon>Magnoliopsida</taxon>
        <taxon>eudicotyledons</taxon>
        <taxon>Gunneridae</taxon>
        <taxon>Pentapetalae</taxon>
        <taxon>rosids</taxon>
        <taxon>malvids</taxon>
        <taxon>Malvales</taxon>
        <taxon>Malvaceae</taxon>
        <taxon>Malvoideae</taxon>
        <taxon>Gossypium</taxon>
    </lineage>
</organism>
<evidence type="ECO:0000313" key="3">
    <source>
        <dbReference type="Proteomes" id="UP001358586"/>
    </source>
</evidence>
<protein>
    <recommendedName>
        <fullName evidence="1">Endonuclease/exonuclease/phosphatase domain-containing protein</fullName>
    </recommendedName>
</protein>
<reference evidence="2 3" key="1">
    <citation type="submission" date="2023-03" db="EMBL/GenBank/DDBJ databases">
        <title>WGS of Gossypium arboreum.</title>
        <authorList>
            <person name="Yu D."/>
        </authorList>
    </citation>
    <scope>NUCLEOTIDE SEQUENCE [LARGE SCALE GENOMIC DNA]</scope>
    <source>
        <tissue evidence="2">Leaf</tissue>
    </source>
</reference>
<dbReference type="Gene3D" id="3.60.10.10">
    <property type="entry name" value="Endonuclease/exonuclease/phosphatase"/>
    <property type="match status" value="1"/>
</dbReference>
<proteinExistence type="predicted"/>
<comment type="caution">
    <text evidence="2">The sequence shown here is derived from an EMBL/GenBank/DDBJ whole genome shotgun (WGS) entry which is preliminary data.</text>
</comment>
<dbReference type="Pfam" id="PF14529">
    <property type="entry name" value="Exo_endo_phos_2"/>
    <property type="match status" value="1"/>
</dbReference>
<sequence length="121" mass="14279">MRKVHCTNRLIMVEGNWCCEGWKGVLINVYVPNRLLEQKIFWEEILKVRDRFKNFWIVGGDFNAIRSKSERSNCVGLLRGSKDFLSSLERCKLVDLPLLGRKFTWYGSENKKSRLDWFFGG</sequence>
<dbReference type="InterPro" id="IPR036691">
    <property type="entry name" value="Endo/exonu/phosph_ase_sf"/>
</dbReference>
<accession>A0ABR0MK75</accession>
<dbReference type="SUPFAM" id="SSF56219">
    <property type="entry name" value="DNase I-like"/>
    <property type="match status" value="1"/>
</dbReference>
<dbReference type="InterPro" id="IPR005135">
    <property type="entry name" value="Endo/exonuclease/phosphatase"/>
</dbReference>
<dbReference type="EMBL" id="JARKNE010000013">
    <property type="protein sequence ID" value="KAK5772967.1"/>
    <property type="molecule type" value="Genomic_DNA"/>
</dbReference>
<keyword evidence="3" id="KW-1185">Reference proteome</keyword>
<gene>
    <name evidence="2" type="ORF">PVK06_049269</name>
</gene>
<evidence type="ECO:0000313" key="2">
    <source>
        <dbReference type="EMBL" id="KAK5772967.1"/>
    </source>
</evidence>